<dbReference type="InterPro" id="IPR011760">
    <property type="entry name" value="PsdUridine_synth_TruD_insert"/>
</dbReference>
<dbReference type="PANTHER" id="PTHR13326:SF21">
    <property type="entry name" value="PSEUDOURIDYLATE SYNTHASE PUS7L"/>
    <property type="match status" value="1"/>
</dbReference>
<dbReference type="InterPro" id="IPR020119">
    <property type="entry name" value="PsdUridine_synth_TruD_CS"/>
</dbReference>
<organism evidence="6 7">
    <name type="scientific">Suillus subaureus</name>
    <dbReference type="NCBI Taxonomy" id="48587"/>
    <lineage>
        <taxon>Eukaryota</taxon>
        <taxon>Fungi</taxon>
        <taxon>Dikarya</taxon>
        <taxon>Basidiomycota</taxon>
        <taxon>Agaricomycotina</taxon>
        <taxon>Agaricomycetes</taxon>
        <taxon>Agaricomycetidae</taxon>
        <taxon>Boletales</taxon>
        <taxon>Suillineae</taxon>
        <taxon>Suillaceae</taxon>
        <taxon>Suillus</taxon>
    </lineage>
</organism>
<gene>
    <name evidence="6" type="ORF">BJ212DRAFT_1357058</name>
</gene>
<dbReference type="OrthoDB" id="447290at2759"/>
<dbReference type="CDD" id="cd02576">
    <property type="entry name" value="PseudoU_synth_ScPUS7"/>
    <property type="match status" value="1"/>
</dbReference>
<evidence type="ECO:0000256" key="1">
    <source>
        <dbReference type="ARBA" id="ARBA00007953"/>
    </source>
</evidence>
<dbReference type="NCBIfam" id="TIGR00094">
    <property type="entry name" value="tRNA_TruD_broad"/>
    <property type="match status" value="1"/>
</dbReference>
<dbReference type="Gene3D" id="3.30.2350.20">
    <property type="entry name" value="TruD, catalytic domain"/>
    <property type="match status" value="2"/>
</dbReference>
<dbReference type="InterPro" id="IPR001656">
    <property type="entry name" value="PsdUridine_synth_TruD"/>
</dbReference>
<comment type="similarity">
    <text evidence="1">Belongs to the pseudouridine synthase TruD family.</text>
</comment>
<evidence type="ECO:0000259" key="5">
    <source>
        <dbReference type="PROSITE" id="PS50984"/>
    </source>
</evidence>
<dbReference type="Pfam" id="PF01142">
    <property type="entry name" value="TruD"/>
    <property type="match status" value="1"/>
</dbReference>
<feature type="region of interest" description="Disordered" evidence="4">
    <location>
        <begin position="122"/>
        <end position="187"/>
    </location>
</feature>
<dbReference type="EMBL" id="JABBWG010000018">
    <property type="protein sequence ID" value="KAG1815516.1"/>
    <property type="molecule type" value="Genomic_DNA"/>
</dbReference>
<dbReference type="PROSITE" id="PS50984">
    <property type="entry name" value="TRUD"/>
    <property type="match status" value="1"/>
</dbReference>
<feature type="domain" description="TRUD" evidence="5">
    <location>
        <begin position="494"/>
        <end position="754"/>
    </location>
</feature>
<feature type="compositionally biased region" description="Basic and acidic residues" evidence="4">
    <location>
        <begin position="268"/>
        <end position="289"/>
    </location>
</feature>
<name>A0A9P7E9R2_9AGAM</name>
<keyword evidence="7" id="KW-1185">Reference proteome</keyword>
<keyword evidence="3" id="KW-0413">Isomerase</keyword>
<dbReference type="AlphaFoldDB" id="A0A9P7E9R2"/>
<sequence>MMVTTVREREDDEELARSPKRTKVDELTDDGPILMSAALAVADSKEGSSPVAAESVLPPSHALLGIAPTFSSDGLRQVLQTDVGISEYISRDVPPISGIIKQRFTDFLVFEVNQDHQVIHLKSLDMPESSSKKGKGNNEGSSSTAVTEASMAQPQEPVTNTEPNTADELPAGSEAKDKDDSTPADTLWNDQFTENLAPYLSEASIDQLKTMFLEGREPPRVTDSGWGGRLIKTTEDSTETPDAAKPSEEAHASQSDDTGKKGKNQGSRGDRGGRGGRQGGEREDHRKVFSEPISSKTDRTTLHQVVRELFGGKLDSETDMSTPAGDDGSRIVIKWSRHGGGRGGGRGGRGGRDDRSDRGNHPPYIHFTLQKTNRDTQDALGYLSRTLHVNIKDLAVAGTKDKRGVTVQRVSLRRGNKTVEDVWKSANQSNRRSVQEILSQRGDRGVRIADFSYRKAGLELGMLKGNAFVITLRNVQVENAETLDRAMNSIKHKGFINYYGMQRFGTAAVPTHSIGLAILKSDWHKAVSLILQNRPGEHPEVVAARNAWLVDGNLDRALALMPRRVVAERCILESYKKQGGETRNAMGALSTIPRNLRLMYVHAYQSYVWNAIVSERIRIHGPDRAVPGDLVFESEPAAKGRSGENDEMEVDDDAGNEEQVTTEGKGMSSRERKKAAKAAYVAPSIKILTEEDAHQYSIFDVIMPLPGRDVDYPGGTLGERYREFLRLDGLDPDNFIRKQKEYTLNGSYRKILQVPKDLSWSTLGYTDPDVPLAQADEDKLLGFDPPVIADDGKFLALQINLTLGTAAYATMALREVTKTETSSHFQTGLTQASEDQQFRGVVAGPGDVAELDDDDTMEASNTLDS</sequence>
<keyword evidence="2" id="KW-0819">tRNA processing</keyword>
<evidence type="ECO:0000256" key="2">
    <source>
        <dbReference type="ARBA" id="ARBA00022694"/>
    </source>
</evidence>
<dbReference type="Proteomes" id="UP000807769">
    <property type="component" value="Unassembled WGS sequence"/>
</dbReference>
<dbReference type="GO" id="GO:0001522">
    <property type="term" value="P:pseudouridine synthesis"/>
    <property type="evidence" value="ECO:0007669"/>
    <property type="project" value="InterPro"/>
</dbReference>
<evidence type="ECO:0000256" key="3">
    <source>
        <dbReference type="ARBA" id="ARBA00023235"/>
    </source>
</evidence>
<dbReference type="SUPFAM" id="SSF55120">
    <property type="entry name" value="Pseudouridine synthase"/>
    <property type="match status" value="1"/>
</dbReference>
<protein>
    <submittedName>
        <fullName evidence="6">tRNA pseudouridine synthase D</fullName>
    </submittedName>
</protein>
<feature type="region of interest" description="Disordered" evidence="4">
    <location>
        <begin position="1"/>
        <end position="28"/>
    </location>
</feature>
<dbReference type="GO" id="GO:0005634">
    <property type="term" value="C:nucleus"/>
    <property type="evidence" value="ECO:0007669"/>
    <property type="project" value="TreeGrafter"/>
</dbReference>
<dbReference type="GO" id="GO:0009982">
    <property type="term" value="F:pseudouridine synthase activity"/>
    <property type="evidence" value="ECO:0007669"/>
    <property type="project" value="InterPro"/>
</dbReference>
<dbReference type="GO" id="GO:0008033">
    <property type="term" value="P:tRNA processing"/>
    <property type="evidence" value="ECO:0007669"/>
    <property type="project" value="UniProtKB-KW"/>
</dbReference>
<dbReference type="InterPro" id="IPR042214">
    <property type="entry name" value="TruD_catalytic"/>
</dbReference>
<dbReference type="GeneID" id="64629757"/>
<evidence type="ECO:0000313" key="6">
    <source>
        <dbReference type="EMBL" id="KAG1815516.1"/>
    </source>
</evidence>
<feature type="compositionally biased region" description="Polar residues" evidence="4">
    <location>
        <begin position="138"/>
        <end position="164"/>
    </location>
</feature>
<feature type="compositionally biased region" description="Basic and acidic residues" evidence="4">
    <location>
        <begin position="350"/>
        <end position="360"/>
    </location>
</feature>
<feature type="region of interest" description="Disordered" evidence="4">
    <location>
        <begin position="845"/>
        <end position="865"/>
    </location>
</feature>
<feature type="region of interest" description="Disordered" evidence="4">
    <location>
        <begin position="216"/>
        <end position="302"/>
    </location>
</feature>
<proteinExistence type="inferred from homology"/>
<dbReference type="InterPro" id="IPR020103">
    <property type="entry name" value="PsdUridine_synth_cat_dom_sf"/>
</dbReference>
<evidence type="ECO:0000313" key="7">
    <source>
        <dbReference type="Proteomes" id="UP000807769"/>
    </source>
</evidence>
<dbReference type="PROSITE" id="PS01268">
    <property type="entry name" value="UPF0024"/>
    <property type="match status" value="1"/>
</dbReference>
<accession>A0A9P7E9R2</accession>
<dbReference type="PIRSF" id="PIRSF037016">
    <property type="entry name" value="Pseudouridin_synth_euk_prd"/>
    <property type="match status" value="1"/>
</dbReference>
<feature type="region of interest" description="Disordered" evidence="4">
    <location>
        <begin position="634"/>
        <end position="673"/>
    </location>
</feature>
<dbReference type="PANTHER" id="PTHR13326">
    <property type="entry name" value="TRNA PSEUDOURIDINE SYNTHASE D"/>
    <property type="match status" value="1"/>
</dbReference>
<feature type="region of interest" description="Disordered" evidence="4">
    <location>
        <begin position="335"/>
        <end position="361"/>
    </location>
</feature>
<feature type="compositionally biased region" description="Acidic residues" evidence="4">
    <location>
        <begin position="645"/>
        <end position="656"/>
    </location>
</feature>
<evidence type="ECO:0000256" key="4">
    <source>
        <dbReference type="SAM" id="MobiDB-lite"/>
    </source>
</evidence>
<dbReference type="RefSeq" id="XP_041192447.1">
    <property type="nucleotide sequence ID" value="XM_041335740.1"/>
</dbReference>
<comment type="caution">
    <text evidence="6">The sequence shown here is derived from an EMBL/GenBank/DDBJ whole genome shotgun (WGS) entry which is preliminary data.</text>
</comment>
<reference evidence="6" key="1">
    <citation type="journal article" date="2020" name="New Phytol.">
        <title>Comparative genomics reveals dynamic genome evolution in host specialist ectomycorrhizal fungi.</title>
        <authorList>
            <person name="Lofgren L.A."/>
            <person name="Nguyen N.H."/>
            <person name="Vilgalys R."/>
            <person name="Ruytinx J."/>
            <person name="Liao H.L."/>
            <person name="Branco S."/>
            <person name="Kuo A."/>
            <person name="LaButti K."/>
            <person name="Lipzen A."/>
            <person name="Andreopoulos W."/>
            <person name="Pangilinan J."/>
            <person name="Riley R."/>
            <person name="Hundley H."/>
            <person name="Na H."/>
            <person name="Barry K."/>
            <person name="Grigoriev I.V."/>
            <person name="Stajich J.E."/>
            <person name="Kennedy P.G."/>
        </authorList>
    </citation>
    <scope>NUCLEOTIDE SEQUENCE</scope>
    <source>
        <strain evidence="6">MN1</strain>
    </source>
</reference>
<dbReference type="GO" id="GO:0003723">
    <property type="term" value="F:RNA binding"/>
    <property type="evidence" value="ECO:0007669"/>
    <property type="project" value="InterPro"/>
</dbReference>